<comment type="caution">
    <text evidence="1">The sequence shown here is derived from an EMBL/GenBank/DDBJ whole genome shotgun (WGS) entry which is preliminary data.</text>
</comment>
<sequence>MNKMLGRKFTFLIGHVLFIQLQ</sequence>
<name>A0AAW0LY68_QUESU</name>
<accession>A0AAW0LY68</accession>
<gene>
    <name evidence="1" type="ORF">CFP56_024993</name>
</gene>
<organism evidence="1 2">
    <name type="scientific">Quercus suber</name>
    <name type="common">Cork oak</name>
    <dbReference type="NCBI Taxonomy" id="58331"/>
    <lineage>
        <taxon>Eukaryota</taxon>
        <taxon>Viridiplantae</taxon>
        <taxon>Streptophyta</taxon>
        <taxon>Embryophyta</taxon>
        <taxon>Tracheophyta</taxon>
        <taxon>Spermatophyta</taxon>
        <taxon>Magnoliopsida</taxon>
        <taxon>eudicotyledons</taxon>
        <taxon>Gunneridae</taxon>
        <taxon>Pentapetalae</taxon>
        <taxon>rosids</taxon>
        <taxon>fabids</taxon>
        <taxon>Fagales</taxon>
        <taxon>Fagaceae</taxon>
        <taxon>Quercus</taxon>
    </lineage>
</organism>
<evidence type="ECO:0000313" key="2">
    <source>
        <dbReference type="Proteomes" id="UP000237347"/>
    </source>
</evidence>
<evidence type="ECO:0000313" key="1">
    <source>
        <dbReference type="EMBL" id="KAK7856111.1"/>
    </source>
</evidence>
<dbReference type="Proteomes" id="UP000237347">
    <property type="component" value="Unassembled WGS sequence"/>
</dbReference>
<protein>
    <submittedName>
        <fullName evidence="1">Uncharacterized protein</fullName>
    </submittedName>
</protein>
<reference evidence="1 2" key="1">
    <citation type="journal article" date="2018" name="Sci. Data">
        <title>The draft genome sequence of cork oak.</title>
        <authorList>
            <person name="Ramos A.M."/>
            <person name="Usie A."/>
            <person name="Barbosa P."/>
            <person name="Barros P.M."/>
            <person name="Capote T."/>
            <person name="Chaves I."/>
            <person name="Simoes F."/>
            <person name="Abreu I."/>
            <person name="Carrasquinho I."/>
            <person name="Faro C."/>
            <person name="Guimaraes J.B."/>
            <person name="Mendonca D."/>
            <person name="Nobrega F."/>
            <person name="Rodrigues L."/>
            <person name="Saibo N.J.M."/>
            <person name="Varela M.C."/>
            <person name="Egas C."/>
            <person name="Matos J."/>
            <person name="Miguel C.M."/>
            <person name="Oliveira M.M."/>
            <person name="Ricardo C.P."/>
            <person name="Goncalves S."/>
        </authorList>
    </citation>
    <scope>NUCLEOTIDE SEQUENCE [LARGE SCALE GENOMIC DNA]</scope>
    <source>
        <strain evidence="2">cv. HL8</strain>
    </source>
</reference>
<keyword evidence="2" id="KW-1185">Reference proteome</keyword>
<proteinExistence type="predicted"/>
<dbReference type="AlphaFoldDB" id="A0AAW0LY68"/>
<dbReference type="EMBL" id="PKMF04000039">
    <property type="protein sequence ID" value="KAK7856111.1"/>
    <property type="molecule type" value="Genomic_DNA"/>
</dbReference>